<dbReference type="PANTHER" id="PTHR11878:SF65">
    <property type="entry name" value="NA_CA-EXCHANGE PROTEIN, ISOFORM G"/>
    <property type="match status" value="1"/>
</dbReference>
<dbReference type="InterPro" id="IPR040853">
    <property type="entry name" value="RapA2_cadherin-like"/>
</dbReference>
<dbReference type="GO" id="GO:0016020">
    <property type="term" value="C:membrane"/>
    <property type="evidence" value="ECO:0007669"/>
    <property type="project" value="InterPro"/>
</dbReference>
<dbReference type="InterPro" id="IPR051171">
    <property type="entry name" value="CaCA"/>
</dbReference>
<dbReference type="InterPro" id="IPR002126">
    <property type="entry name" value="Cadherin-like_dom"/>
</dbReference>
<dbReference type="InterPro" id="IPR003644">
    <property type="entry name" value="Calx_beta"/>
</dbReference>
<feature type="region of interest" description="Disordered" evidence="5">
    <location>
        <begin position="1938"/>
        <end position="1974"/>
    </location>
</feature>
<dbReference type="SUPFAM" id="SSF103647">
    <property type="entry name" value="TSP type-3 repeat"/>
    <property type="match status" value="4"/>
</dbReference>
<evidence type="ECO:0000259" key="7">
    <source>
        <dbReference type="PROSITE" id="PS50268"/>
    </source>
</evidence>
<dbReference type="NCBIfam" id="NF012211">
    <property type="entry name" value="tand_rpt_95"/>
    <property type="match status" value="7"/>
</dbReference>
<dbReference type="Gene3D" id="2.60.40.2030">
    <property type="match status" value="34"/>
</dbReference>
<dbReference type="GO" id="GO:0007154">
    <property type="term" value="P:cell communication"/>
    <property type="evidence" value="ECO:0007669"/>
    <property type="project" value="InterPro"/>
</dbReference>
<feature type="region of interest" description="Disordered" evidence="5">
    <location>
        <begin position="6858"/>
        <end position="6886"/>
    </location>
</feature>
<dbReference type="Pfam" id="PF19406">
    <property type="entry name" value="PKD_5"/>
    <property type="match status" value="2"/>
</dbReference>
<dbReference type="Gene3D" id="2.60.40.1170">
    <property type="entry name" value="Mu homology domain, subdomain B"/>
    <property type="match status" value="1"/>
</dbReference>
<organism evidence="8 9">
    <name type="scientific">Pedobacter kyungheensis</name>
    <dbReference type="NCBI Taxonomy" id="1069985"/>
    <lineage>
        <taxon>Bacteria</taxon>
        <taxon>Pseudomonadati</taxon>
        <taxon>Bacteroidota</taxon>
        <taxon>Sphingobacteriia</taxon>
        <taxon>Sphingobacteriales</taxon>
        <taxon>Sphingobacteriaceae</taxon>
        <taxon>Pedobacter</taxon>
    </lineage>
</organism>
<protein>
    <recommendedName>
        <fullName evidence="7">Cadherin domain-containing protein</fullName>
    </recommendedName>
</protein>
<proteinExistence type="predicted"/>
<gene>
    <name evidence="8" type="ORF">OC25_18825</name>
</gene>
<keyword evidence="2" id="KW-0677">Repeat</keyword>
<evidence type="ECO:0000256" key="2">
    <source>
        <dbReference type="ARBA" id="ARBA00022737"/>
    </source>
</evidence>
<keyword evidence="3" id="KW-0106">Calcium</keyword>
<accession>A0A0C1DDH7</accession>
<keyword evidence="6" id="KW-0812">Transmembrane</keyword>
<dbReference type="PANTHER" id="PTHR11878">
    <property type="entry name" value="SODIUM/CALCIUM EXCHANGER"/>
    <property type="match status" value="1"/>
</dbReference>
<dbReference type="NCBIfam" id="TIGR04131">
    <property type="entry name" value="Bac_Flav_CTERM"/>
    <property type="match status" value="1"/>
</dbReference>
<feature type="compositionally biased region" description="Polar residues" evidence="5">
    <location>
        <begin position="6858"/>
        <end position="6872"/>
    </location>
</feature>
<dbReference type="InterPro" id="IPR038081">
    <property type="entry name" value="CalX-like_sf"/>
</dbReference>
<sequence>MNKNLPIFYCFCLGINNHLAKKKADLLIRIIFFLLLLMFSNTILVNAQTYKTHYIAPAPWQYWSQANELVVTTNTTATSVTVKKSDGTLITTLTPTPTAPAVYRFVGNPNNIAANALNTILNDRGIIVEGNNPIAVNIRNVASDAYTDANIKGNSALFSFGDAGIGTSFRVGYYRNGLSNVVYSVMAIENNTTVKLNGTAITTLNSGQSYIFQTAIGGLVESSAPVVMNSGSNLDAPAGCGDGVFNPVPPVTSLGSEYLVIRSAGNSTAEQTTIVATQANTTLTVTNYNANGSLASTNTYSLVAAGSFVTIPNGVSGSQYSTSRIVATKNVVGYSGTATSCEVDMLTLAPVTTCGGSIVAKTYKFRNNSEGDLPYFSYITTKSATDKVFLTTTGGTINYNNTDLESIAGVGVRRQLGSTGNYIIDFTNTNIGTPAAITLTSATRMNIAMVQTGAGYSMSNFVTPLPEQALKPILTQTVCNSATLTADSTGVAPFQWYFNGIAITGATGNSYTPTESGTYTITSKLDCGISAQSLPVTVALCNVDRAITKTVDNANPAVNGSVKFTLTASNNGIGTALGVSVTDLLKSGYTYVSHTASTGTSYSNTTGVWNVGSLGPNASATLVITAKVNASGDYSNTATITGTQTDPNTANDAVTISTTPITAISLTSAASTDAQNICIGSAITNITYSIGGTATGVNVTGLPAGVSSTYNSGTKVLTISGTPSATTNGAQAYTVTTTGGSPNVSASGTIQVNGLVGTPVFAAGSTSTRCQGAGTQTYSATAANATSITYSINTTNSQAVINATTGEVTFSPVFSGTAVITATAAGCTPKTATHTITITATGTITGASPVCSGSNGTLTLGSTTATPVRWEYSTDNGTAWSTYLPNTTSTTLNYTNLNVTTSFRAIVTGGGCTEASSTPVTITVTTRPAIANQSYNLCVSGSFNFAPVAAPAGTTYSWSAPTITGGTITGGTSGSAASSVSQTLTNTGSTTATAVYTVTPTNAGCAGTAFTITVVVGPNISASAANPATLCNNGTFSVTPTTNITNLKYTWIASLISGSNVTGFSNVTTAVSAPISQTLVNSSAAGATVRYTVTPVLDNCTGNAFTFDVTMQSAVTAGAIAANQTICTNTTPAPITSTTAGTGAGTMTYIWENSTNGSTWNTISGATTATYAPGILTQTTQYRRTTVSTLNGTVCQSAATSPIIITVGTASTIITQPVNQNVRALSNVTLNVATSGGTGTSQYQWQLSTNNGTSFSNITNNTIYSGATTNTLTITGVNGTMEGYKYRVLINQSDNACASVISNVVNLTIDSDRDGVPDSTDLDDDNDGILDTVEGTADFDHDGIPNYLDVDSDNDGIVDAIESNGVAANDPDKDGRYGTGAFVDVNGNGLHDAVDPAAGGTALVIGDKDRDGKPNYLDLDSDADGIPDTYEAAFYIIDGENDGIIGTGPIVDADKDGLSDLNDPDFVTISTLFNQDRDFDGLSNYLDIDNDNDGIIDNIEGLPTAAYVAPKGVDTDGDGIDDAYDVNNGGAVSGYSNIDGGSAADYVDTDADNDGFRDWLENAVNSSLEVDVKNNQTGASGSDGIMDLLPDADGDGLADIYDNDNGNTSPIGYATNGGQKPTDMPATQTTSGERDWRATSDFDKDGVPDGIDLDDDNDGILDTVDGMVDNGGRDGLPNYHDLDSDDDGIPDVIEAGGADPDNNGWPGTGQVGTKVDANGVPLAANGGYTPPDKDGDGIPDFLDLDSDNDGIADVIENGGPDPDGDGKVGSGVQNDFDSDGIADIVDNYNNLDSSLPLPSGTPIVVKDQDGDGLFNHLDLDSDGDGITDAVEGLGDPDGDGIPNFLDLDSDGDGIPDNIEAQTTIAYIPPSGSDTNQDGIDNAYGTGLVPVDTDGDGKPDYLDLDSDNDGDSDTIEAYDTDNNGVANVIAVGTDADKDGLDDAFDNNDAANNPTNAQNPGSFPNLDTPGTPERDWREDYNIAPVATVPASVTLTEDTPQALTGISVTDADAGNLNVVLTLSVPAGQGTLTANSEAGIVITGTGSNSVTITGSTAAINAFIAGSKVTYAPAANANGNVTLTVAINDQGNTGGPALTDTKTVTLNIQAVNDIPVVANVAKNGTEDTNVAFTTTDFSNQFTDVDGTLAKIQVLSLPPATQGLLKLNGVNVTVGQEIAAADLANLVFVPAPDFNGNVSFSYNGSDGAAYAASPANVNINIAAVNDIPVITSVSKSGTEDVTLTFTASDFTSQFTDADGDALAKIQVITLPPAAQGVLKLNGVNIVAGQEITTANLANITFVPAPNFNGNVTFKWNGSDGTAYAATPNDVNIVIAAVNDIPTVNNISLTTAEDVNLPFTLANFSNNYNDLEGDALTKIQLSNLPSNTQGTLLLNGSVITAGQEILASDIPNLVFAPAANFNGNVNFNWAGSDGTSYSAVATVNISVSPVNDPPVISDIAKSGIEDMAITFTQDDFTSHFTDVENSTLSKIKVLNLPANGLLKLNGINIIAGQEINSTDLDMITFEPVADFNGSSSFNWNGYDGTDYAISGKNVNITIIPVNDAPSFTKGADQVINAGAGAQTINNWATAIAAGPADEMAAQRVNFVVTNNSNTSFTVQPAISATGDLNYTPVANFAGKVTITVVLQDNGGTANGGIAQSAAQTFVITVKPTGLPDNVNTFINTPVTTDVRANDGASAANTTVLAGTAAHGTTAVDATGKVTYTPNADYTGTDSYTYTLTTADGVVSDPVTVNLTIYPTVVLSGPAVVNESAGTVNYTVTLSGTPGTTLGAPVTVTTGLVPNTTNSADYSFTATTLTFPAGSVVGAPSGTITFPVTIVDDNLLENTEDYTVSIGNITGPASLANASIVTAITDNDNASVAIGNITVAENVAGGLATFTVTLNGNVQNSFTVNYTTANGTAVQPGDYTATSGTVTFPAGSLSGATQTFTVPVINDNVTETSETFTATLSGITGLATIATGTGTATITDNDPATLSITATPGSYDEAAGTATFTVTLSNAIQNAFTVDYATANGTATAGLDYIAKNGTLTFPAGSAAGSIQTFTVSIVNDNIVEPTESFTVALSNPTGGLVTIAANTATATITDNDVSVASITAGNNGNENGPVNGTFTVNLSNPSATDTQVTYSLSGTATEGADYSAITTKTITIPAGQTSANVTIPVNVDALVEGTETVVMNLLSTNSALVSITTVPADKTASINILDNNTATVSISATPTSVNEDDGIATFAVTLNNAVQNAFDVTYATTSGTATASLDFTATSGTLNFPANAAAGTTLTFNVPINNDNLVEPSETFNGTLTGITGGLVTIATASATVTIADNDAAVASIAAGINGNETGPINGTFTVNLSNPVSTDTQITYTLSGTATEGSDYSTIATKTITIPAGETSGTITINVKSDALTESTETVIATLLTSNSAATVNTAPASINIIDANTSSISIATTPAINESAGTATFTVTLNNAVQNEFSVNYSTADGTANAGLDYTATSGTLNFPANAAAGTILSFTVPINNDNIAEISENFTATLSDITGGVVVISNATATATITDNDAATVSVIAGTNGNESGPVNGTFTVKLSNPSSTDTQITYTLSGTATEGADYDNIAVQTITIPAGETTAGITIPVKPDAIVEGPETVVATIVATNSALVTVAPSPADETATITIIDNTTASITVTATNDGAEPGTQGLFTFTLSNVATTDTQITYALTGTATSGTDYSALGTTVTIPAGQTSITLPVFVLDDTFVEPAETVILTMVAATSNPAITASTTATTVNISDNDSATVAVGNVSVTENGTNATFTVTLTGNVQNSFNINYATANGSALAGTDYTTTTGSVTFPAGSLSGATQTINIPLINDNIAELAETFTLTLNSISGGSTVTIPAAGATGTATITDDDAASVAIANTSATESAGNMVFTVTLTGNVQDAVSINYNTADITAISGTDYTAKTGVVTFPAGSVSGATQTILIPITDDNVTENAESFSVTLSDADAPLTITQTEAIGTINDNDASAVSISATPTSVDEAAGTATFTVTLNNAVQAGFSVDYATANGTATSGNDYTVTNGTLNFPAGSLAGAALTFTVPVINDNLVEPAETFIATISNVTGGLVTIATSTATATITDNDTAIVTITPGTPGNENGPVSGTYTVTLSHPSATDTQLSFTLGGTATEGSDYATIVTKTITIPAGQTTATITIPVLTDAIVEGTETVMATLTGTNNPAITVSNTPASLNIDDNTTATVTVAATANGAEAVTPGTFTFTLSNVATTDIQLTYSVTGTATSGADYTSIGTTVIIPAGQTTATVTVPVLDDHIAEGNETVILTLTAATSNSAVTAGTTPATVNITDNDTAVATITAGTTGNENGQVNGSFTVALSNPSSQATTITYTISGSATEGSDYATIVTKTITIPAGQTSGTITIPVLTDAVVEGTETVIASLATSDNQLVDINNTSATINILDNNTATVSISASPVSINETDGTATFTVILSDAIQNAFTVDYTTANGTALAGLDYAATSGTLTFPAGSAAGTTLTFSVPINDDNLVEPDETFNGTIANVTGGLVTIADSSATVTITDNDISEATISLGINGDETGPVNGTFTVTLSKPSSTDTQLTYTLGGTATEDIDYAAIVTKTIAIPAGQTKGTITIPVLTDDITENVETVIATLTSTSNPSVSISTTPARLNILDANSGSVSISTASSVNEADGTATFFVTLNNAVQNAFSVDFATTSGTATSGLDYTATSGTLNFPANTPAGTVLSFTVPLNDDNIAEQDETFSAALSNITGDAVLISNATATATIIDNDVSVATITAGASGSENGPANGIFTVTLSHPSSIDTQLSYTLAGTAVDGSDYTSTVAKVIIIPAGETTGTIIIPVLSDNLVEGTETVIATLTASGNQLVTVSNTPATINIADNTVATVNVVATNDGAEPTKPGLFTFTMDHPATTDTQITYNLSGTAVSGLDFTTIGTTVTIPAGQTTATVTVPVLNDNIAEETETVTLTMVAATNNTAITASTIPATVNITDNDTAIATITAATPGNENGPIAGTFTVTLSNPSSVPTTITYTLGGTATEGSDYTTIATKTITIPAGQTTGSINIPVMADNVVEETETVIATLINSTNALVSINSTPASLTIADNSTATVRVAATNNGTEPATSGLFTFTLSDVSTTDTKITYAVGGTATSGTDYTAIGTTVIIPAGQTTATVIVPVINDNIAEGTETVILTMQATTNNAAITAVATPATVDITDDDTAIASIAAGRNGAENGPVNGTFVLTLSNPSSQATTISYTIGGTATEGSDYTTVVSKTITIPAGQSNATISIQTLADHLVEGTETVVVTLTGTTNPLVSLSNTPASINIIDDTKAIVTVSAAGNGAEPATSGQFTFTLSNVSTTDTQISYAVSGTATSGADYTAMATTVTIPAGQVTATVNVPVLNDELVEGMETVILTMNAATNNAAITASTTPAIVNITDNDTAIASLTPGASGNENGPVDGTFTITLSKASATDTQLTYAAGGTAVEGSDYSLVVKTVVIPAGATTATIAIPVLTDAIVEGTETVILTLATSNNPLVSINNTSASINIFDNNTASVSITAPPVINEAAGAATFTVTLNTAVQNSFSVDYNTTNGTATAGVDYTETSGTLIFPANSSAGTTLTFSVPVIDDHTVEPTETFSASLSNVIGGLVTIGTSAATVSIADNDSAVASITPGVNGNESGPVNGTFTVTLSNPSASDTQLTYTLAGTATEGTDYNSIVTKTITIPAGQTTGTITIPVIVDAVAESIETIIATLGTSDNPAISVNGTAASINLLDANTANVSISISAASVSETVGTVTLSVVLNIAVQNSFTVDYATANGTALSGLDYTATSGTLTFPANSAAGTTLKVIIPIIDDHLIENSESFTVGLSNVTGADVAIGTNPATVNIADNDHAAVSITAGTNANENGLINGTFNITLTNPSATSTALIFALSGTATEKADYSTVNKTIVIPAGTTTASITIPVLADEVAEGNETVVAALTAANNPEITVDHTPATINVIDANVAKVSISTLPVINENAGTATFTVTLDHAVQNSFTVDYATANGTAASGTDFTATNRTLTFPANAAAGTSLTFTIPVNDDNLVEPTETFSVALSNVTGGIVTLGTSSATVSITDNDASEASISMATNGNENGPVSGIFEVTLSNPSSTDTQITFSVGGTATEGSDYNAITRTITIPAGQTTGTINIPVVADAVVEGTETVVIALTGTSNPMVTVNNAPASLNILDNNAVSASISVFQTNVDEAAGTATFTVTLSGSVQNAFSFDYNTSNGTAIAGSDYVATSGTLTFPAGSAAGATLTFNVPIIDDDIAEPAETFNGIISNVTGGLVTIHNGTATVSITDNDASEATISMATNGNENGPVNGTFTVTLSKPATTDTQLTYTLTGTATEGSDYSTLVSKTITIPAGQTTAIITIPVLADAIVEGAETIEATLITSGNPLVSISNTPAILDITDNTQAIVTVVATADGAEPSTPGQFTFTLSHVSITDTKITYTVSGSATSGTDYTSIGNTATIPAGQTTVTVAVPVLDDNLNEGDETVILTMNAATNNALIIANATPATVNISDNHSPEVNSPVISTNEDTAVNGTITAGDADGNPLTFAVGTAPVHGKVVLNADGTYTYTPDPNYNGTDSFTVSVSDGKGGTTKVSISVTVNPVNDAPVATAPAITTPQNTPVNGTITTSDVDGDPLTFTVSTAPAHGTVVVNPDGTYTYTPAAGYVGADTFTLTVSDGKGGTTTVTIPVNVTLVAAPAMSLTKVATNTVNKAGDVINYNIVVTNTGNVSLSNVVVSDAGADAGSITPASIATLLPGSSVTVTAKHTVTLTEVNAGSFTNQASASSQTPNGGTLNKPKSDDPNTPAVDDATVTVIAPASTVTLVKTGTLSSDGNSIAYNFSVKNTGNVTLHIITLTDAKLGLNRVIPGTLAPGATVTDSFVYRLTQADKDAGNVTNSANVNARTPANLPVSDISGTAENNDTPTITALQNAGTIALVKTATFSGNKVTYTFTIKNTGTVTLNTITLTDAKLGLNNKVIAVSGGLAPDATITDVEIYTLTQADKDLGTVTNTASVNAKTVGGANVSDISGTSNANNDATVITVPKSPRAVDDAGGTVANKPVTINVLANDDPGNSTLDQLTVEIMLQPKHGKVTVNADGSITYTPDPGYTGDDTFSYRVKDAYGYYTNVAAVSLTANFAGLTIPNLFTPNGDGNNDTFEIIGLNQYQVNELTIVNRWGNEVFRAKGYQNNWTGEGLNEGTYYYLLRVKKANSNAFEVYKGYITLIRAFKK</sequence>
<evidence type="ECO:0000313" key="9">
    <source>
        <dbReference type="Proteomes" id="UP000031246"/>
    </source>
</evidence>
<keyword evidence="9" id="KW-1185">Reference proteome</keyword>
<dbReference type="InterPro" id="IPR055354">
    <property type="entry name" value="DUF7507"/>
</dbReference>
<dbReference type="Pfam" id="PF17963">
    <property type="entry name" value="Big_9"/>
    <property type="match status" value="4"/>
</dbReference>
<keyword evidence="6" id="KW-1133">Transmembrane helix</keyword>
<dbReference type="PROSITE" id="PS50268">
    <property type="entry name" value="CADHERIN_2"/>
    <property type="match status" value="1"/>
</dbReference>
<dbReference type="Pfam" id="PF24346">
    <property type="entry name" value="DUF7507"/>
    <property type="match status" value="3"/>
</dbReference>
<evidence type="ECO:0000256" key="6">
    <source>
        <dbReference type="SAM" id="Phobius"/>
    </source>
</evidence>
<dbReference type="SMART" id="SM00237">
    <property type="entry name" value="Calx_beta"/>
    <property type="match status" value="34"/>
</dbReference>
<dbReference type="GO" id="GO:0005509">
    <property type="term" value="F:calcium ion binding"/>
    <property type="evidence" value="ECO:0007669"/>
    <property type="project" value="InterPro"/>
</dbReference>
<dbReference type="Proteomes" id="UP000031246">
    <property type="component" value="Unassembled WGS sequence"/>
</dbReference>
<dbReference type="SUPFAM" id="SSF141072">
    <property type="entry name" value="CalX-like"/>
    <property type="match status" value="34"/>
</dbReference>
<dbReference type="InterPro" id="IPR045828">
    <property type="entry name" value="PKD_Bacteroidetes"/>
</dbReference>
<feature type="domain" description="Cadherin" evidence="7">
    <location>
        <begin position="1984"/>
        <end position="2112"/>
    </location>
</feature>
<evidence type="ECO:0000256" key="4">
    <source>
        <dbReference type="ARBA" id="ARBA00023065"/>
    </source>
</evidence>
<dbReference type="EMBL" id="JSYN01000024">
    <property type="protein sequence ID" value="KIA92000.1"/>
    <property type="molecule type" value="Genomic_DNA"/>
</dbReference>
<feature type="compositionally biased region" description="Basic and acidic residues" evidence="5">
    <location>
        <begin position="1632"/>
        <end position="1647"/>
    </location>
</feature>
<keyword evidence="1" id="KW-0732">Signal</keyword>
<dbReference type="GO" id="GO:0007156">
    <property type="term" value="P:homophilic cell adhesion via plasma membrane adhesion molecules"/>
    <property type="evidence" value="ECO:0007669"/>
    <property type="project" value="InterPro"/>
</dbReference>
<dbReference type="InterPro" id="IPR013783">
    <property type="entry name" value="Ig-like_fold"/>
</dbReference>
<comment type="caution">
    <text evidence="8">The sequence shown here is derived from an EMBL/GenBank/DDBJ whole genome shotgun (WGS) entry which is preliminary data.</text>
</comment>
<keyword evidence="6" id="KW-0472">Membrane</keyword>
<feature type="region of interest" description="Disordered" evidence="5">
    <location>
        <begin position="1608"/>
        <end position="1658"/>
    </location>
</feature>
<dbReference type="Pfam" id="PF17803">
    <property type="entry name" value="Cadherin_4"/>
    <property type="match status" value="3"/>
</dbReference>
<dbReference type="InterPro" id="IPR026341">
    <property type="entry name" value="T9SS_type_B"/>
</dbReference>
<evidence type="ECO:0000256" key="3">
    <source>
        <dbReference type="ARBA" id="ARBA00022837"/>
    </source>
</evidence>
<keyword evidence="4" id="KW-0813">Transport</keyword>
<reference evidence="8 9" key="1">
    <citation type="submission" date="2014-10" db="EMBL/GenBank/DDBJ databases">
        <title>Pedobacter Kyungheensis.</title>
        <authorList>
            <person name="Anderson B.M."/>
            <person name="Newman J.D."/>
        </authorList>
    </citation>
    <scope>NUCLEOTIDE SEQUENCE [LARGE SCALE GENOMIC DNA]</scope>
    <source>
        <strain evidence="8 9">KACC 16221</strain>
    </source>
</reference>
<feature type="transmembrane region" description="Helical" evidence="6">
    <location>
        <begin position="26"/>
        <end position="45"/>
    </location>
</feature>
<dbReference type="Pfam" id="PF03160">
    <property type="entry name" value="Calx-beta"/>
    <property type="match status" value="27"/>
</dbReference>
<evidence type="ECO:0000256" key="1">
    <source>
        <dbReference type="ARBA" id="ARBA00022729"/>
    </source>
</evidence>
<dbReference type="Gene3D" id="4.10.1080.10">
    <property type="entry name" value="TSP type-3 repeat"/>
    <property type="match status" value="3"/>
</dbReference>
<dbReference type="InterPro" id="IPR028974">
    <property type="entry name" value="TSP_type-3_rpt"/>
</dbReference>
<evidence type="ECO:0000256" key="5">
    <source>
        <dbReference type="SAM" id="MobiDB-lite"/>
    </source>
</evidence>
<dbReference type="OrthoDB" id="2582440at2"/>
<dbReference type="Gene3D" id="2.60.40.10">
    <property type="entry name" value="Immunoglobulins"/>
    <property type="match status" value="2"/>
</dbReference>
<name>A0A0C1DDH7_9SPHI</name>
<feature type="compositionally biased region" description="Low complexity" evidence="5">
    <location>
        <begin position="1945"/>
        <end position="1957"/>
    </location>
</feature>
<evidence type="ECO:0000313" key="8">
    <source>
        <dbReference type="EMBL" id="KIA92000.1"/>
    </source>
</evidence>
<dbReference type="Pfam" id="PF13585">
    <property type="entry name" value="CHU_C"/>
    <property type="match status" value="1"/>
</dbReference>
<dbReference type="GO" id="GO:0030001">
    <property type="term" value="P:metal ion transport"/>
    <property type="evidence" value="ECO:0007669"/>
    <property type="project" value="TreeGrafter"/>
</dbReference>
<keyword evidence="4" id="KW-0406">Ion transport</keyword>